<protein>
    <submittedName>
        <fullName evidence="10">Yhc1 protein</fullName>
    </submittedName>
</protein>
<dbReference type="SUPFAM" id="SSF57667">
    <property type="entry name" value="beta-beta-alpha zinc fingers"/>
    <property type="match status" value="1"/>
</dbReference>
<evidence type="ECO:0000256" key="4">
    <source>
        <dbReference type="ARBA" id="ARBA00022833"/>
    </source>
</evidence>
<dbReference type="GO" id="GO:0030627">
    <property type="term" value="F:pre-mRNA 5'-splice site binding"/>
    <property type="evidence" value="ECO:0007669"/>
    <property type="project" value="InterPro"/>
</dbReference>
<dbReference type="GO" id="GO:0000395">
    <property type="term" value="P:mRNA 5'-splice site recognition"/>
    <property type="evidence" value="ECO:0007669"/>
    <property type="project" value="InterPro"/>
</dbReference>
<evidence type="ECO:0000256" key="2">
    <source>
        <dbReference type="ARBA" id="ARBA00022723"/>
    </source>
</evidence>
<evidence type="ECO:0000259" key="9">
    <source>
        <dbReference type="PROSITE" id="PS50171"/>
    </source>
</evidence>
<evidence type="ECO:0000256" key="5">
    <source>
        <dbReference type="ARBA" id="ARBA00022884"/>
    </source>
</evidence>
<organism evidence="10 11">
    <name type="scientific">Pichia kluyveri</name>
    <name type="common">Yeast</name>
    <dbReference type="NCBI Taxonomy" id="36015"/>
    <lineage>
        <taxon>Eukaryota</taxon>
        <taxon>Fungi</taxon>
        <taxon>Dikarya</taxon>
        <taxon>Ascomycota</taxon>
        <taxon>Saccharomycotina</taxon>
        <taxon>Pichiomycetes</taxon>
        <taxon>Pichiales</taxon>
        <taxon>Pichiaceae</taxon>
        <taxon>Pichia</taxon>
    </lineage>
</organism>
<dbReference type="InterPro" id="IPR000690">
    <property type="entry name" value="Matrin/U1-C_Znf_C2H2"/>
</dbReference>
<dbReference type="GO" id="GO:0008270">
    <property type="term" value="F:zinc ion binding"/>
    <property type="evidence" value="ECO:0007669"/>
    <property type="project" value="UniProtKB-KW"/>
</dbReference>
<evidence type="ECO:0000256" key="6">
    <source>
        <dbReference type="ARBA" id="ARBA00023242"/>
    </source>
</evidence>
<dbReference type="PIRSF" id="PIRSF037969">
    <property type="entry name" value="U1_snRNP-C"/>
    <property type="match status" value="1"/>
</dbReference>
<dbReference type="PANTHER" id="PTHR31148">
    <property type="entry name" value="U1 SMALL NUCLEAR RIBONUCLEOPROTEIN C"/>
    <property type="match status" value="1"/>
</dbReference>
<dbReference type="EMBL" id="BTGB01000001">
    <property type="protein sequence ID" value="GMM44536.1"/>
    <property type="molecule type" value="Genomic_DNA"/>
</dbReference>
<evidence type="ECO:0000256" key="3">
    <source>
        <dbReference type="ARBA" id="ARBA00022771"/>
    </source>
</evidence>
<keyword evidence="4" id="KW-0862">Zinc</keyword>
<keyword evidence="5" id="KW-0694">RNA-binding</keyword>
<keyword evidence="2" id="KW-0479">Metal-binding</keyword>
<accession>A0AAV5QZ68</accession>
<comment type="caution">
    <text evidence="10">The sequence shown here is derived from an EMBL/GenBank/DDBJ whole genome shotgun (WGS) entry which is preliminary data.</text>
</comment>
<reference evidence="10 11" key="1">
    <citation type="journal article" date="2023" name="Elife">
        <title>Identification of key yeast species and microbe-microbe interactions impacting larval growth of Drosophila in the wild.</title>
        <authorList>
            <person name="Mure A."/>
            <person name="Sugiura Y."/>
            <person name="Maeda R."/>
            <person name="Honda K."/>
            <person name="Sakurai N."/>
            <person name="Takahashi Y."/>
            <person name="Watada M."/>
            <person name="Katoh T."/>
            <person name="Gotoh A."/>
            <person name="Gotoh Y."/>
            <person name="Taniguchi I."/>
            <person name="Nakamura K."/>
            <person name="Hayashi T."/>
            <person name="Katayama T."/>
            <person name="Uemura T."/>
            <person name="Hattori Y."/>
        </authorList>
    </citation>
    <scope>NUCLEOTIDE SEQUENCE [LARGE SCALE GENOMIC DNA]</scope>
    <source>
        <strain evidence="10 11">PK-24</strain>
    </source>
</reference>
<dbReference type="PROSITE" id="PS50171">
    <property type="entry name" value="ZF_MATRIN"/>
    <property type="match status" value="1"/>
</dbReference>
<dbReference type="InterPro" id="IPR013085">
    <property type="entry name" value="U1-CZ_Znf_C2H2"/>
</dbReference>
<evidence type="ECO:0000256" key="1">
    <source>
        <dbReference type="ARBA" id="ARBA00004123"/>
    </source>
</evidence>
<gene>
    <name evidence="10" type="ORF">DAPK24_011110</name>
</gene>
<dbReference type="AlphaFoldDB" id="A0AAV5QZ68"/>
<evidence type="ECO:0000313" key="11">
    <source>
        <dbReference type="Proteomes" id="UP001378960"/>
    </source>
</evidence>
<dbReference type="GO" id="GO:0005685">
    <property type="term" value="C:U1 snRNP"/>
    <property type="evidence" value="ECO:0007669"/>
    <property type="project" value="InterPro"/>
</dbReference>
<keyword evidence="6" id="KW-0539">Nucleus</keyword>
<dbReference type="Proteomes" id="UP001378960">
    <property type="component" value="Unassembled WGS sequence"/>
</dbReference>
<dbReference type="InterPro" id="IPR036236">
    <property type="entry name" value="Znf_C2H2_sf"/>
</dbReference>
<sequence>MGKYYCHYCQTHLTHDSPSVRKSHLKGRTHCQLVEEYYRNVIIEKKDTIINTNSTNSTNSTNPLNSLLFKGIPGSSNNPTHTLILPYPPTDNSLPYPPPTV</sequence>
<dbReference type="Gene3D" id="3.30.160.60">
    <property type="entry name" value="Classic Zinc Finger"/>
    <property type="match status" value="1"/>
</dbReference>
<feature type="region of interest" description="Disordered" evidence="8">
    <location>
        <begin position="79"/>
        <end position="101"/>
    </location>
</feature>
<dbReference type="SMART" id="SM00451">
    <property type="entry name" value="ZnF_U1"/>
    <property type="match status" value="1"/>
</dbReference>
<comment type="subcellular location">
    <subcellularLocation>
        <location evidence="1">Nucleus</location>
    </subcellularLocation>
</comment>
<evidence type="ECO:0000313" key="10">
    <source>
        <dbReference type="EMBL" id="GMM44536.1"/>
    </source>
</evidence>
<dbReference type="InterPro" id="IPR017340">
    <property type="entry name" value="U1_snRNP-C"/>
</dbReference>
<dbReference type="Pfam" id="PF06220">
    <property type="entry name" value="zf-U1"/>
    <property type="match status" value="1"/>
</dbReference>
<dbReference type="InterPro" id="IPR003604">
    <property type="entry name" value="Matrin/U1-like-C_Znf_C2H2"/>
</dbReference>
<feature type="domain" description="Matrin-type" evidence="9">
    <location>
        <begin position="4"/>
        <end position="36"/>
    </location>
</feature>
<name>A0AAV5QZ68_PICKL</name>
<keyword evidence="3" id="KW-0863">Zinc-finger</keyword>
<proteinExistence type="predicted"/>
<dbReference type="PANTHER" id="PTHR31148:SF1">
    <property type="entry name" value="U1 SMALL NUCLEAR RIBONUCLEOPROTEIN C"/>
    <property type="match status" value="1"/>
</dbReference>
<keyword evidence="11" id="KW-1185">Reference proteome</keyword>
<evidence type="ECO:0000256" key="8">
    <source>
        <dbReference type="SAM" id="MobiDB-lite"/>
    </source>
</evidence>
<keyword evidence="7" id="KW-0687">Ribonucleoprotein</keyword>
<evidence type="ECO:0000256" key="7">
    <source>
        <dbReference type="ARBA" id="ARBA00023274"/>
    </source>
</evidence>